<evidence type="ECO:0000256" key="1">
    <source>
        <dbReference type="SAM" id="MobiDB-lite"/>
    </source>
</evidence>
<dbReference type="AlphaFoldDB" id="A0A0P0WFM5"/>
<dbReference type="EMBL" id="AP014960">
    <property type="protein sequence ID" value="BAS91372.1"/>
    <property type="molecule type" value="Genomic_DNA"/>
</dbReference>
<feature type="region of interest" description="Disordered" evidence="1">
    <location>
        <begin position="1"/>
        <end position="92"/>
    </location>
</feature>
<accession>A0A0P0WFM5</accession>
<reference evidence="2 3" key="2">
    <citation type="journal article" date="2013" name="Plant Cell Physiol.">
        <title>Rice Annotation Project Database (RAP-DB): an integrative and interactive database for rice genomics.</title>
        <authorList>
            <person name="Sakai H."/>
            <person name="Lee S.S."/>
            <person name="Tanaka T."/>
            <person name="Numa H."/>
            <person name="Kim J."/>
            <person name="Kawahara Y."/>
            <person name="Wakimoto H."/>
            <person name="Yang C.C."/>
            <person name="Iwamoto M."/>
            <person name="Abe T."/>
            <person name="Yamada Y."/>
            <person name="Muto A."/>
            <person name="Inokuchi H."/>
            <person name="Ikemura T."/>
            <person name="Matsumoto T."/>
            <person name="Sasaki T."/>
            <person name="Itoh T."/>
        </authorList>
    </citation>
    <scope>NUCLEOTIDE SEQUENCE [LARGE SCALE GENOMIC DNA]</scope>
    <source>
        <strain evidence="3">cv. Nipponbare</strain>
    </source>
</reference>
<keyword evidence="3" id="KW-1185">Reference proteome</keyword>
<feature type="compositionally biased region" description="Basic residues" evidence="1">
    <location>
        <begin position="117"/>
        <end position="134"/>
    </location>
</feature>
<sequence>MRSQSMQRNTVSGVSRRTNAATASGDLATTAVRSREAASTASSWVKKLEVASDSSDYSESRDPRSESESRDPDGGDDDGPAPMMPRPRPSSAATTLRFLLPLAAMAATGNAANLRRGTTRRSWRRMNGRGSRARRCWPGRRPRLITGSQLNRTRVQKPSARASVRDS</sequence>
<dbReference type="PaxDb" id="39947-A0A0P0WFM5"/>
<gene>
    <name evidence="2" type="ordered locus">Os04g0652000</name>
    <name evidence="2" type="ORF">OSNPB_040652000</name>
</gene>
<dbReference type="Proteomes" id="UP000059680">
    <property type="component" value="Chromosome 4"/>
</dbReference>
<reference evidence="3" key="1">
    <citation type="journal article" date="2005" name="Nature">
        <title>The map-based sequence of the rice genome.</title>
        <authorList>
            <consortium name="International rice genome sequencing project (IRGSP)"/>
            <person name="Matsumoto T."/>
            <person name="Wu J."/>
            <person name="Kanamori H."/>
            <person name="Katayose Y."/>
            <person name="Fujisawa M."/>
            <person name="Namiki N."/>
            <person name="Mizuno H."/>
            <person name="Yamamoto K."/>
            <person name="Antonio B.A."/>
            <person name="Baba T."/>
            <person name="Sakata K."/>
            <person name="Nagamura Y."/>
            <person name="Aoki H."/>
            <person name="Arikawa K."/>
            <person name="Arita K."/>
            <person name="Bito T."/>
            <person name="Chiden Y."/>
            <person name="Fujitsuka N."/>
            <person name="Fukunaka R."/>
            <person name="Hamada M."/>
            <person name="Harada C."/>
            <person name="Hayashi A."/>
            <person name="Hijishita S."/>
            <person name="Honda M."/>
            <person name="Hosokawa S."/>
            <person name="Ichikawa Y."/>
            <person name="Idonuma A."/>
            <person name="Iijima M."/>
            <person name="Ikeda M."/>
            <person name="Ikeno M."/>
            <person name="Ito K."/>
            <person name="Ito S."/>
            <person name="Ito T."/>
            <person name="Ito Y."/>
            <person name="Ito Y."/>
            <person name="Iwabuchi A."/>
            <person name="Kamiya K."/>
            <person name="Karasawa W."/>
            <person name="Kurita K."/>
            <person name="Katagiri S."/>
            <person name="Kikuta A."/>
            <person name="Kobayashi H."/>
            <person name="Kobayashi N."/>
            <person name="Machita K."/>
            <person name="Maehara T."/>
            <person name="Masukawa M."/>
            <person name="Mizubayashi T."/>
            <person name="Mukai Y."/>
            <person name="Nagasaki H."/>
            <person name="Nagata Y."/>
            <person name="Naito S."/>
            <person name="Nakashima M."/>
            <person name="Nakama Y."/>
            <person name="Nakamichi Y."/>
            <person name="Nakamura M."/>
            <person name="Meguro A."/>
            <person name="Negishi M."/>
            <person name="Ohta I."/>
            <person name="Ohta T."/>
            <person name="Okamoto M."/>
            <person name="Ono N."/>
            <person name="Saji S."/>
            <person name="Sakaguchi M."/>
            <person name="Sakai K."/>
            <person name="Shibata M."/>
            <person name="Shimokawa T."/>
            <person name="Song J."/>
            <person name="Takazaki Y."/>
            <person name="Terasawa K."/>
            <person name="Tsugane M."/>
            <person name="Tsuji K."/>
            <person name="Ueda S."/>
            <person name="Waki K."/>
            <person name="Yamagata H."/>
            <person name="Yamamoto M."/>
            <person name="Yamamoto S."/>
            <person name="Yamane H."/>
            <person name="Yoshiki S."/>
            <person name="Yoshihara R."/>
            <person name="Yukawa K."/>
            <person name="Zhong H."/>
            <person name="Yano M."/>
            <person name="Yuan Q."/>
            <person name="Ouyang S."/>
            <person name="Liu J."/>
            <person name="Jones K.M."/>
            <person name="Gansberger K."/>
            <person name="Moffat K."/>
            <person name="Hill J."/>
            <person name="Bera J."/>
            <person name="Fadrosh D."/>
            <person name="Jin S."/>
            <person name="Johri S."/>
            <person name="Kim M."/>
            <person name="Overton L."/>
            <person name="Reardon M."/>
            <person name="Tsitrin T."/>
            <person name="Vuong H."/>
            <person name="Weaver B."/>
            <person name="Ciecko A."/>
            <person name="Tallon L."/>
            <person name="Jackson J."/>
            <person name="Pai G."/>
            <person name="Aken S.V."/>
            <person name="Utterback T."/>
            <person name="Reidmuller S."/>
            <person name="Feldblyum T."/>
            <person name="Hsiao J."/>
            <person name="Zismann V."/>
            <person name="Iobst S."/>
            <person name="de Vazeille A.R."/>
            <person name="Buell C.R."/>
            <person name="Ying K."/>
            <person name="Li Y."/>
            <person name="Lu T."/>
            <person name="Huang Y."/>
            <person name="Zhao Q."/>
            <person name="Feng Q."/>
            <person name="Zhang L."/>
            <person name="Zhu J."/>
            <person name="Weng Q."/>
            <person name="Mu J."/>
            <person name="Lu Y."/>
            <person name="Fan D."/>
            <person name="Liu Y."/>
            <person name="Guan J."/>
            <person name="Zhang Y."/>
            <person name="Yu S."/>
            <person name="Liu X."/>
            <person name="Zhang Y."/>
            <person name="Hong G."/>
            <person name="Han B."/>
            <person name="Choisne N."/>
            <person name="Demange N."/>
            <person name="Orjeda G."/>
            <person name="Samain S."/>
            <person name="Cattolico L."/>
            <person name="Pelletier E."/>
            <person name="Couloux A."/>
            <person name="Segurens B."/>
            <person name="Wincker P."/>
            <person name="D'Hont A."/>
            <person name="Scarpelli C."/>
            <person name="Weissenbach J."/>
            <person name="Salanoubat M."/>
            <person name="Quetier F."/>
            <person name="Yu Y."/>
            <person name="Kim H.R."/>
            <person name="Rambo T."/>
            <person name="Currie J."/>
            <person name="Collura K."/>
            <person name="Luo M."/>
            <person name="Yang T."/>
            <person name="Ammiraju J.S.S."/>
            <person name="Engler F."/>
            <person name="Soderlund C."/>
            <person name="Wing R.A."/>
            <person name="Palmer L.E."/>
            <person name="de la Bastide M."/>
            <person name="Spiegel L."/>
            <person name="Nascimento L."/>
            <person name="Zutavern T."/>
            <person name="O'Shaughnessy A."/>
            <person name="Dike S."/>
            <person name="Dedhia N."/>
            <person name="Preston R."/>
            <person name="Balija V."/>
            <person name="McCombie W.R."/>
            <person name="Chow T."/>
            <person name="Chen H."/>
            <person name="Chung M."/>
            <person name="Chen C."/>
            <person name="Shaw J."/>
            <person name="Wu H."/>
            <person name="Hsiao K."/>
            <person name="Chao Y."/>
            <person name="Chu M."/>
            <person name="Cheng C."/>
            <person name="Hour A."/>
            <person name="Lee P."/>
            <person name="Lin S."/>
            <person name="Lin Y."/>
            <person name="Liou J."/>
            <person name="Liu S."/>
            <person name="Hsing Y."/>
            <person name="Raghuvanshi S."/>
            <person name="Mohanty A."/>
            <person name="Bharti A.K."/>
            <person name="Gaur A."/>
            <person name="Gupta V."/>
            <person name="Kumar D."/>
            <person name="Ravi V."/>
            <person name="Vij S."/>
            <person name="Kapur A."/>
            <person name="Khurana P."/>
            <person name="Khurana P."/>
            <person name="Khurana J.P."/>
            <person name="Tyagi A.K."/>
            <person name="Gaikwad K."/>
            <person name="Singh A."/>
            <person name="Dalal V."/>
            <person name="Srivastava S."/>
            <person name="Dixit A."/>
            <person name="Pal A.K."/>
            <person name="Ghazi I.A."/>
            <person name="Yadav M."/>
            <person name="Pandit A."/>
            <person name="Bhargava A."/>
            <person name="Sureshbabu K."/>
            <person name="Batra K."/>
            <person name="Sharma T.R."/>
            <person name="Mohapatra T."/>
            <person name="Singh N.K."/>
            <person name="Messing J."/>
            <person name="Nelson A.B."/>
            <person name="Fuks G."/>
            <person name="Kavchok S."/>
            <person name="Keizer G."/>
            <person name="Linton E."/>
            <person name="Llaca V."/>
            <person name="Song R."/>
            <person name="Tanyolac B."/>
            <person name="Young S."/>
            <person name="Ho-Il K."/>
            <person name="Hahn J.H."/>
            <person name="Sangsakoo G."/>
            <person name="Vanavichit A."/>
            <person name="de Mattos Luiz.A.T."/>
            <person name="Zimmer P.D."/>
            <person name="Malone G."/>
            <person name="Dellagostin O."/>
            <person name="de Oliveira A.C."/>
            <person name="Bevan M."/>
            <person name="Bancroft I."/>
            <person name="Minx P."/>
            <person name="Cordum H."/>
            <person name="Wilson R."/>
            <person name="Cheng Z."/>
            <person name="Jin W."/>
            <person name="Jiang J."/>
            <person name="Leong S.A."/>
            <person name="Iwama H."/>
            <person name="Gojobori T."/>
            <person name="Itoh T."/>
            <person name="Niimura Y."/>
            <person name="Fujii Y."/>
            <person name="Habara T."/>
            <person name="Sakai H."/>
            <person name="Sato Y."/>
            <person name="Wilson G."/>
            <person name="Kumar K."/>
            <person name="McCouch S."/>
            <person name="Juretic N."/>
            <person name="Hoen D."/>
            <person name="Wright S."/>
            <person name="Bruskiewich R."/>
            <person name="Bureau T."/>
            <person name="Miyao A."/>
            <person name="Hirochika H."/>
            <person name="Nishikawa T."/>
            <person name="Kadowaki K."/>
            <person name="Sugiura M."/>
            <person name="Burr B."/>
            <person name="Sasaki T."/>
        </authorList>
    </citation>
    <scope>NUCLEOTIDE SEQUENCE [LARGE SCALE GENOMIC DNA]</scope>
    <source>
        <strain evidence="3">cv. Nipponbare</strain>
    </source>
</reference>
<feature type="compositionally biased region" description="Polar residues" evidence="1">
    <location>
        <begin position="1"/>
        <end position="22"/>
    </location>
</feature>
<evidence type="ECO:0000313" key="2">
    <source>
        <dbReference type="EMBL" id="BAS91372.1"/>
    </source>
</evidence>
<feature type="compositionally biased region" description="Basic and acidic residues" evidence="1">
    <location>
        <begin position="58"/>
        <end position="73"/>
    </location>
</feature>
<reference evidence="2 3" key="3">
    <citation type="journal article" date="2013" name="Rice">
        <title>Improvement of the Oryza sativa Nipponbare reference genome using next generation sequence and optical map data.</title>
        <authorList>
            <person name="Kawahara Y."/>
            <person name="de la Bastide M."/>
            <person name="Hamilton J.P."/>
            <person name="Kanamori H."/>
            <person name="McCombie W.R."/>
            <person name="Ouyang S."/>
            <person name="Schwartz D.C."/>
            <person name="Tanaka T."/>
            <person name="Wu J."/>
            <person name="Zhou S."/>
            <person name="Childs K.L."/>
            <person name="Davidson R.M."/>
            <person name="Lin H."/>
            <person name="Quesada-Ocampo L."/>
            <person name="Vaillancourt B."/>
            <person name="Sakai H."/>
            <person name="Lee S.S."/>
            <person name="Kim J."/>
            <person name="Numa H."/>
            <person name="Itoh T."/>
            <person name="Buell C.R."/>
            <person name="Matsumoto T."/>
        </authorList>
    </citation>
    <scope>NUCLEOTIDE SEQUENCE [LARGE SCALE GENOMIC DNA]</scope>
    <source>
        <strain evidence="3">cv. Nipponbare</strain>
    </source>
</reference>
<evidence type="ECO:0000313" key="3">
    <source>
        <dbReference type="Proteomes" id="UP000059680"/>
    </source>
</evidence>
<proteinExistence type="predicted"/>
<organism evidence="2 3">
    <name type="scientific">Oryza sativa subsp. japonica</name>
    <name type="common">Rice</name>
    <dbReference type="NCBI Taxonomy" id="39947"/>
    <lineage>
        <taxon>Eukaryota</taxon>
        <taxon>Viridiplantae</taxon>
        <taxon>Streptophyta</taxon>
        <taxon>Embryophyta</taxon>
        <taxon>Tracheophyta</taxon>
        <taxon>Spermatophyta</taxon>
        <taxon>Magnoliopsida</taxon>
        <taxon>Liliopsida</taxon>
        <taxon>Poales</taxon>
        <taxon>Poaceae</taxon>
        <taxon>BOP clade</taxon>
        <taxon>Oryzoideae</taxon>
        <taxon>Oryzeae</taxon>
        <taxon>Oryzinae</taxon>
        <taxon>Oryza</taxon>
        <taxon>Oryza sativa</taxon>
    </lineage>
</organism>
<name>A0A0P0WFM5_ORYSJ</name>
<feature type="region of interest" description="Disordered" evidence="1">
    <location>
        <begin position="111"/>
        <end position="134"/>
    </location>
</feature>
<protein>
    <submittedName>
        <fullName evidence="2">Os04g0652000 protein</fullName>
    </submittedName>
</protein>
<dbReference type="InParanoid" id="A0A0P0WFM5"/>